<evidence type="ECO:0000313" key="7">
    <source>
        <dbReference type="EMBL" id="EFO93750.1"/>
    </source>
</evidence>
<dbReference type="AlphaFoldDB" id="E3M719"/>
<keyword evidence="5 6" id="KW-0472">Membrane</keyword>
<comment type="subcellular location">
    <subcellularLocation>
        <location evidence="1">Membrane</location>
        <topology evidence="1">Multi-pass membrane protein</topology>
    </subcellularLocation>
</comment>
<evidence type="ECO:0000256" key="4">
    <source>
        <dbReference type="ARBA" id="ARBA00022989"/>
    </source>
</evidence>
<gene>
    <name evidence="7" type="ORF">CRE_12466</name>
</gene>
<dbReference type="OrthoDB" id="5857471at2759"/>
<feature type="transmembrane region" description="Helical" evidence="6">
    <location>
        <begin position="209"/>
        <end position="231"/>
    </location>
</feature>
<sequence>MFLISKIWLGYGLISVVLSAFLVLIISTSQLFNQSFYRLVTIHLVLVILSWINSWPSRIVYTEDSPYFARVLFEHSPRLFKSFTFLGVAFCHIQSWSSIVICINKLRTANPEKYEERNKFWNRWCLLIYGLIIGFGFMAANYLIVIPTIRYLPETGNFVFIVMNLGDGIMNIFLVGVFLILYILISLIIGLITICKIRKHEEKGYHHSSLVILAHTFFRVFCLLSLMGSFFLQIEDFTVEMMITIFDFMTFSMTYMLLFCDENVKMAFRTSCSSGDST</sequence>
<feature type="transmembrane region" description="Helical" evidence="6">
    <location>
        <begin position="124"/>
        <end position="149"/>
    </location>
</feature>
<name>E3M719_CAERE</name>
<evidence type="ECO:0000256" key="6">
    <source>
        <dbReference type="RuleBase" id="RU280813"/>
    </source>
</evidence>
<comment type="similarity">
    <text evidence="2 6">Belongs to the nematode receptor-like protein srg family.</text>
</comment>
<feature type="transmembrane region" description="Helical" evidence="6">
    <location>
        <begin position="35"/>
        <end position="52"/>
    </location>
</feature>
<dbReference type="Proteomes" id="UP000008281">
    <property type="component" value="Unassembled WGS sequence"/>
</dbReference>
<dbReference type="Pfam" id="PF02118">
    <property type="entry name" value="Srg"/>
    <property type="match status" value="1"/>
</dbReference>
<dbReference type="EMBL" id="DS268427">
    <property type="protein sequence ID" value="EFO93750.1"/>
    <property type="molecule type" value="Genomic_DNA"/>
</dbReference>
<evidence type="ECO:0000313" key="8">
    <source>
        <dbReference type="Proteomes" id="UP000008281"/>
    </source>
</evidence>
<dbReference type="PANTHER" id="PTHR31114">
    <property type="entry name" value="SERPENTINE RECEPTOR CLASS GAMMA"/>
    <property type="match status" value="1"/>
</dbReference>
<dbReference type="InParanoid" id="E3M719"/>
<dbReference type="InterPro" id="IPR052880">
    <property type="entry name" value="NRL-Serpentine_Class_Gamma"/>
</dbReference>
<organism evidence="8">
    <name type="scientific">Caenorhabditis remanei</name>
    <name type="common">Caenorhabditis vulgaris</name>
    <dbReference type="NCBI Taxonomy" id="31234"/>
    <lineage>
        <taxon>Eukaryota</taxon>
        <taxon>Metazoa</taxon>
        <taxon>Ecdysozoa</taxon>
        <taxon>Nematoda</taxon>
        <taxon>Chromadorea</taxon>
        <taxon>Rhabditida</taxon>
        <taxon>Rhabditina</taxon>
        <taxon>Rhabditomorpha</taxon>
        <taxon>Rhabditoidea</taxon>
        <taxon>Rhabditidae</taxon>
        <taxon>Peloderinae</taxon>
        <taxon>Caenorhabditis</taxon>
    </lineage>
</organism>
<evidence type="ECO:0000256" key="3">
    <source>
        <dbReference type="ARBA" id="ARBA00022692"/>
    </source>
</evidence>
<dbReference type="OMA" id="IAICKIR"/>
<feature type="transmembrane region" description="Helical" evidence="6">
    <location>
        <begin position="237"/>
        <end position="259"/>
    </location>
</feature>
<protein>
    <recommendedName>
        <fullName evidence="6">Serpentine receptor class gamma</fullName>
    </recommendedName>
</protein>
<dbReference type="GO" id="GO:0016020">
    <property type="term" value="C:membrane"/>
    <property type="evidence" value="ECO:0007669"/>
    <property type="project" value="UniProtKB-SubCell"/>
</dbReference>
<feature type="transmembrane region" description="Helical" evidence="6">
    <location>
        <begin position="6"/>
        <end position="26"/>
    </location>
</feature>
<dbReference type="HOGENOM" id="CLU_076972_1_0_1"/>
<reference evidence="7" key="1">
    <citation type="submission" date="2007-07" db="EMBL/GenBank/DDBJ databases">
        <title>PCAP assembly of the Caenorhabditis remanei genome.</title>
        <authorList>
            <consortium name="The Caenorhabditis remanei Sequencing Consortium"/>
            <person name="Wilson R.K."/>
        </authorList>
    </citation>
    <scope>NUCLEOTIDE SEQUENCE [LARGE SCALE GENOMIC DNA]</scope>
    <source>
        <strain evidence="7">PB4641</strain>
    </source>
</reference>
<proteinExistence type="inferred from homology"/>
<feature type="transmembrane region" description="Helical" evidence="6">
    <location>
        <begin position="169"/>
        <end position="197"/>
    </location>
</feature>
<comment type="caution">
    <text evidence="6">Lacks conserved residue(s) required for the propagation of feature annotation.</text>
</comment>
<accession>E3M719</accession>
<dbReference type="GO" id="GO:0004888">
    <property type="term" value="F:transmembrane signaling receptor activity"/>
    <property type="evidence" value="ECO:0007669"/>
    <property type="project" value="InterPro"/>
</dbReference>
<dbReference type="InterPro" id="IPR000609">
    <property type="entry name" value="7TM_GPCR_serpentine_rcpt_Srg"/>
</dbReference>
<dbReference type="PANTHER" id="PTHR31114:SF4">
    <property type="entry name" value="SERPENTINE RECEPTOR CLASS GAMMA-RELATED"/>
    <property type="match status" value="1"/>
</dbReference>
<dbReference type="GO" id="GO:0007606">
    <property type="term" value="P:sensory perception of chemical stimulus"/>
    <property type="evidence" value="ECO:0007669"/>
    <property type="project" value="UniProtKB-UniRule"/>
</dbReference>
<keyword evidence="8" id="KW-1185">Reference proteome</keyword>
<evidence type="ECO:0000256" key="5">
    <source>
        <dbReference type="ARBA" id="ARBA00023136"/>
    </source>
</evidence>
<evidence type="ECO:0000256" key="1">
    <source>
        <dbReference type="ARBA" id="ARBA00004141"/>
    </source>
</evidence>
<keyword evidence="4 6" id="KW-1133">Transmembrane helix</keyword>
<keyword evidence="3 6" id="KW-0812">Transmembrane</keyword>
<dbReference type="eggNOG" id="ENOG502TGIU">
    <property type="taxonomic scope" value="Eukaryota"/>
</dbReference>
<evidence type="ECO:0000256" key="2">
    <source>
        <dbReference type="ARBA" id="ARBA00005692"/>
    </source>
</evidence>